<dbReference type="InterPro" id="IPR027470">
    <property type="entry name" value="Cation_efflux_CTD"/>
</dbReference>
<comment type="similarity">
    <text evidence="2">Belongs to the cation diffusion facilitator (CDF) transporter (TC 2.A.4) family. SLC30A subfamily.</text>
</comment>
<feature type="transmembrane region" description="Helical" evidence="8">
    <location>
        <begin position="164"/>
        <end position="183"/>
    </location>
</feature>
<keyword evidence="7 8" id="KW-0472">Membrane</keyword>
<gene>
    <name evidence="11" type="primary">AlNc14C190G8428</name>
    <name evidence="11" type="ORF">ALNC14_094800</name>
</gene>
<evidence type="ECO:0000256" key="8">
    <source>
        <dbReference type="SAM" id="Phobius"/>
    </source>
</evidence>
<keyword evidence="6" id="KW-0406">Ion transport</keyword>
<keyword evidence="5 8" id="KW-1133">Transmembrane helix</keyword>
<dbReference type="GO" id="GO:0016020">
    <property type="term" value="C:membrane"/>
    <property type="evidence" value="ECO:0007669"/>
    <property type="project" value="UniProtKB-SubCell"/>
</dbReference>
<protein>
    <submittedName>
        <fullName evidence="11">Unnamed protein product putative</fullName>
    </submittedName>
</protein>
<evidence type="ECO:0000313" key="11">
    <source>
        <dbReference type="EMBL" id="CCA23337.1"/>
    </source>
</evidence>
<dbReference type="SUPFAM" id="SSF161111">
    <property type="entry name" value="Cation efflux protein transmembrane domain-like"/>
    <property type="match status" value="1"/>
</dbReference>
<proteinExistence type="inferred from homology"/>
<reference evidence="11" key="2">
    <citation type="submission" date="2011-02" db="EMBL/GenBank/DDBJ databases">
        <authorList>
            <person name="MacLean D."/>
        </authorList>
    </citation>
    <scope>NUCLEOTIDE SEQUENCE</scope>
</reference>
<sequence>MISSVLIWTQYFRMEGQDLSGMKNLETYGPAKPLKTKCSHFHTHHIVAMLQSVWNTTESRKILLFLCINIMYMVLEFVVGYSTNSLGLIGDAGHMFFDNSALFVGLIASYIGCFRPNERYTYGYGRVEVLSGLLNSSLLLFVSLRLMIEAIQRFLNPPNIKTNNLLVTSIGGFLLNVVGLIWFHDHVHQHNGTCAHSTKHSCGHKSVLNHQSDQSQYSVPNCVQISLPDTESNGLQDQNKNQPAHRSHVCTFESIISYDTESDPIDQESEKRIRNTNMYGIYLHVLADTLGSIGVIISSIMIDYAEWYIADPVCSLIISFLIFGSTLPLFSDIIRQLMGRVPLGMEKLLQNVLEKIVKEIPNVHQILHWHFWQHSNGFYIASMHLLVDDAVEQVVLRHAQRIVKSNFKDIKLDLTIQIEQLDQNHRNGNVCKYADV</sequence>
<dbReference type="GO" id="GO:0006882">
    <property type="term" value="P:intracellular zinc ion homeostasis"/>
    <property type="evidence" value="ECO:0007669"/>
    <property type="project" value="InterPro"/>
</dbReference>
<feature type="transmembrane region" description="Helical" evidence="8">
    <location>
        <begin position="281"/>
        <end position="302"/>
    </location>
</feature>
<comment type="subcellular location">
    <subcellularLocation>
        <location evidence="1">Membrane</location>
        <topology evidence="1">Multi-pass membrane protein</topology>
    </subcellularLocation>
</comment>
<dbReference type="GO" id="GO:0005794">
    <property type="term" value="C:Golgi apparatus"/>
    <property type="evidence" value="ECO:0007669"/>
    <property type="project" value="TreeGrafter"/>
</dbReference>
<feature type="transmembrane region" description="Helical" evidence="8">
    <location>
        <begin position="95"/>
        <end position="113"/>
    </location>
</feature>
<evidence type="ECO:0000256" key="4">
    <source>
        <dbReference type="ARBA" id="ARBA00022692"/>
    </source>
</evidence>
<dbReference type="PANTHER" id="PTHR45755:SF4">
    <property type="entry name" value="ZINC TRANSPORTER 7"/>
    <property type="match status" value="1"/>
</dbReference>
<name>F0WPT6_9STRA</name>
<feature type="transmembrane region" description="Helical" evidence="8">
    <location>
        <begin position="125"/>
        <end position="144"/>
    </location>
</feature>
<dbReference type="InterPro" id="IPR058533">
    <property type="entry name" value="Cation_efflux_TM"/>
</dbReference>
<dbReference type="PANTHER" id="PTHR45755">
    <property type="match status" value="1"/>
</dbReference>
<dbReference type="EMBL" id="FR824235">
    <property type="protein sequence ID" value="CCA23337.1"/>
    <property type="molecule type" value="Genomic_DNA"/>
</dbReference>
<dbReference type="InterPro" id="IPR045316">
    <property type="entry name" value="Msc2-like"/>
</dbReference>
<dbReference type="Pfam" id="PF01545">
    <property type="entry name" value="Cation_efflux"/>
    <property type="match status" value="1"/>
</dbReference>
<keyword evidence="3" id="KW-0813">Transport</keyword>
<evidence type="ECO:0000256" key="5">
    <source>
        <dbReference type="ARBA" id="ARBA00022989"/>
    </source>
</evidence>
<evidence type="ECO:0000259" key="10">
    <source>
        <dbReference type="Pfam" id="PF16916"/>
    </source>
</evidence>
<evidence type="ECO:0000256" key="7">
    <source>
        <dbReference type="ARBA" id="ARBA00023136"/>
    </source>
</evidence>
<feature type="domain" description="Cation efflux protein transmembrane" evidence="9">
    <location>
        <begin position="62"/>
        <end position="338"/>
    </location>
</feature>
<feature type="domain" description="Cation efflux protein cytoplasmic" evidence="10">
    <location>
        <begin position="351"/>
        <end position="420"/>
    </location>
</feature>
<dbReference type="Gene3D" id="1.20.1510.10">
    <property type="entry name" value="Cation efflux protein transmembrane domain"/>
    <property type="match status" value="1"/>
</dbReference>
<evidence type="ECO:0000256" key="3">
    <source>
        <dbReference type="ARBA" id="ARBA00022448"/>
    </source>
</evidence>
<accession>F0WPT6</accession>
<keyword evidence="4 8" id="KW-0812">Transmembrane</keyword>
<reference evidence="11" key="1">
    <citation type="journal article" date="2011" name="PLoS Biol.">
        <title>Gene gain and loss during evolution of obligate parasitism in the white rust pathogen of Arabidopsis thaliana.</title>
        <authorList>
            <person name="Kemen E."/>
            <person name="Gardiner A."/>
            <person name="Schultz-Larsen T."/>
            <person name="Kemen A.C."/>
            <person name="Balmuth A.L."/>
            <person name="Robert-Seilaniantz A."/>
            <person name="Bailey K."/>
            <person name="Holub E."/>
            <person name="Studholme D.J."/>
            <person name="Maclean D."/>
            <person name="Jones J.D."/>
        </authorList>
    </citation>
    <scope>NUCLEOTIDE SEQUENCE</scope>
</reference>
<evidence type="ECO:0000256" key="1">
    <source>
        <dbReference type="ARBA" id="ARBA00004141"/>
    </source>
</evidence>
<feature type="transmembrane region" description="Helical" evidence="8">
    <location>
        <begin position="62"/>
        <end position="83"/>
    </location>
</feature>
<dbReference type="Pfam" id="PF16916">
    <property type="entry name" value="ZT_dimer"/>
    <property type="match status" value="1"/>
</dbReference>
<dbReference type="GO" id="GO:0005385">
    <property type="term" value="F:zinc ion transmembrane transporter activity"/>
    <property type="evidence" value="ECO:0007669"/>
    <property type="project" value="InterPro"/>
</dbReference>
<evidence type="ECO:0000256" key="2">
    <source>
        <dbReference type="ARBA" id="ARBA00008873"/>
    </source>
</evidence>
<dbReference type="InterPro" id="IPR002524">
    <property type="entry name" value="Cation_efflux"/>
</dbReference>
<evidence type="ECO:0000256" key="6">
    <source>
        <dbReference type="ARBA" id="ARBA00023065"/>
    </source>
</evidence>
<evidence type="ECO:0000259" key="9">
    <source>
        <dbReference type="Pfam" id="PF01545"/>
    </source>
</evidence>
<organism evidence="11">
    <name type="scientific">Albugo laibachii Nc14</name>
    <dbReference type="NCBI Taxonomy" id="890382"/>
    <lineage>
        <taxon>Eukaryota</taxon>
        <taxon>Sar</taxon>
        <taxon>Stramenopiles</taxon>
        <taxon>Oomycota</taxon>
        <taxon>Peronosporomycetes</taxon>
        <taxon>Albuginales</taxon>
        <taxon>Albuginaceae</taxon>
        <taxon>Albugo</taxon>
    </lineage>
</organism>
<feature type="transmembrane region" description="Helical" evidence="8">
    <location>
        <begin position="308"/>
        <end position="330"/>
    </location>
</feature>
<dbReference type="InterPro" id="IPR027469">
    <property type="entry name" value="Cation_efflux_TMD_sf"/>
</dbReference>
<dbReference type="AlphaFoldDB" id="F0WPT6"/>
<dbReference type="NCBIfam" id="TIGR01297">
    <property type="entry name" value="CDF"/>
    <property type="match status" value="1"/>
</dbReference>
<dbReference type="HOGENOM" id="CLU_013430_0_3_1"/>